<protein>
    <recommendedName>
        <fullName evidence="4">PepSY domain-containing protein</fullName>
    </recommendedName>
</protein>
<evidence type="ECO:0008006" key="4">
    <source>
        <dbReference type="Google" id="ProtNLM"/>
    </source>
</evidence>
<sequence>MTKRKTLAFTLIAALLLPNTPILSSEAAAASSHKTKATVTASKLEELSIKDLNQKAKATLNHVKEVIPDLKNYHIASIVKENVVTTSGPIERLEVILSSTPEGTTPDFGVVHVNASTGELISIDLQNGLSSSKGIGDEEAIKKGKEHLKLLFGKQAEKYKFSQILSSTVQDNKTQILVIYTSPDHYINVTLDRVGKLKAIQKDIYPKAELEGKKNKKHLSSN</sequence>
<dbReference type="RefSeq" id="WP_106836154.1">
    <property type="nucleotide sequence ID" value="NZ_JARMEW010000013.1"/>
</dbReference>
<keyword evidence="3" id="KW-1185">Reference proteome</keyword>
<keyword evidence="1" id="KW-0732">Signal</keyword>
<dbReference type="EMBL" id="PXZO01000056">
    <property type="protein sequence ID" value="PSK05258.1"/>
    <property type="molecule type" value="Genomic_DNA"/>
</dbReference>
<gene>
    <name evidence="2" type="ORF">C7R92_26030</name>
</gene>
<organism evidence="2 3">
    <name type="scientific">Brevibacillus porteri</name>
    <dbReference type="NCBI Taxonomy" id="2126350"/>
    <lineage>
        <taxon>Bacteria</taxon>
        <taxon>Bacillati</taxon>
        <taxon>Bacillota</taxon>
        <taxon>Bacilli</taxon>
        <taxon>Bacillales</taxon>
        <taxon>Paenibacillaceae</taxon>
        <taxon>Brevibacillus</taxon>
    </lineage>
</organism>
<feature type="chain" id="PRO_5045972629" description="PepSY domain-containing protein" evidence="1">
    <location>
        <begin position="25"/>
        <end position="222"/>
    </location>
</feature>
<evidence type="ECO:0000313" key="2">
    <source>
        <dbReference type="EMBL" id="PSK05258.1"/>
    </source>
</evidence>
<evidence type="ECO:0000313" key="3">
    <source>
        <dbReference type="Proteomes" id="UP000241645"/>
    </source>
</evidence>
<name>A0ABX5FI64_9BACL</name>
<proteinExistence type="predicted"/>
<comment type="caution">
    <text evidence="2">The sequence shown here is derived from an EMBL/GenBank/DDBJ whole genome shotgun (WGS) entry which is preliminary data.</text>
</comment>
<accession>A0ABX5FI64</accession>
<dbReference type="Proteomes" id="UP000241645">
    <property type="component" value="Unassembled WGS sequence"/>
</dbReference>
<reference evidence="2 3" key="1">
    <citation type="submission" date="2018-03" db="EMBL/GenBank/DDBJ databases">
        <title>Brevisbacillus phylogenomics.</title>
        <authorList>
            <person name="Dunlap C."/>
        </authorList>
    </citation>
    <scope>NUCLEOTIDE SEQUENCE [LARGE SCALE GENOMIC DNA]</scope>
    <source>
        <strain evidence="2 3">NRRL B-41110</strain>
    </source>
</reference>
<feature type="signal peptide" evidence="1">
    <location>
        <begin position="1"/>
        <end position="24"/>
    </location>
</feature>
<evidence type="ECO:0000256" key="1">
    <source>
        <dbReference type="SAM" id="SignalP"/>
    </source>
</evidence>